<protein>
    <submittedName>
        <fullName evidence="2">Uncharacterized protein</fullName>
    </submittedName>
</protein>
<gene>
    <name evidence="2" type="ORF">JMJ35_001217</name>
</gene>
<feature type="compositionally biased region" description="Basic residues" evidence="1">
    <location>
        <begin position="815"/>
        <end position="825"/>
    </location>
</feature>
<feature type="region of interest" description="Disordered" evidence="1">
    <location>
        <begin position="1370"/>
        <end position="1446"/>
    </location>
</feature>
<feature type="region of interest" description="Disordered" evidence="1">
    <location>
        <begin position="1092"/>
        <end position="1348"/>
    </location>
</feature>
<feature type="region of interest" description="Disordered" evidence="1">
    <location>
        <begin position="437"/>
        <end position="624"/>
    </location>
</feature>
<sequence length="1826" mass="200203">MASSAFKPSSTHNSALMELARFLEPARGGERTIALPRHILEAVRDSRPSETEMNALIQAIEPGLTTPCERIDCEGLLLLCWTFLHSTPCLAQQRGLCLIAESLYHYQSDSPEKTALKRSKKLVIGKHAINALIKGFIDLEKSEIFRRWVGVLVLELLEDCADNAEKLKSDPARLRSLSHLVKHGKCRVFTLIAGSIVRILLNHGVLPEELCLTEDDRTLYSKFPKSKHHDIDWVLAFGEFVDEVVMANILVIQRSDVLYAFGLDAGFHQYNTVDNSAILVTVTKDEDLRIVVSASPTGPAVYVDVPLRNIQDTTIESVWNAESQAHRYAVTIELTQAVRNAWYHDAVGRKDKTMSIAFSSPSHAETLIELLQQPKKVRTTGRPTVMESQPIDCSEAALNGEFARPNLALTHSQSLAGVALQANSLLIQSSSNGISNHKNAALPSTSQNGITKHVSESGQEVEIHHDTQRPASSVSSAVEGIDVSQPDRANCGETNSKAPKSTAHADGQVIESPRPTGTSADVEFGDSPGPNNDGSHQQDQVTKYQDQGYDSSYDISPRASRIRTKSRDNAVTAMQPKPSRPPGNNRTLPTTDNNPTEKPPLSKPRRSLRNNDGNIEAGVESQSTLELERAAGTLMKNITTSKPSDNREVAAPAKSKVGLQKSHFIKKAKEGKGKGQAPKGKDQEHVEDEYNLPGSPNGKDRNHIEDEYDLPLSPKAPVRKLEASIIQGKASPQAPDRAIQQKPKPKRPVKAAISLSSVPSKRLEAQPKPAHAPKPPPEKAVRPAKSEANKDAGDASIWDAGLENSNEDHETSPKQKTKAKRVAKKPARDFKGGKSKTVEIQPKKISSQASLEYIAKAKPAANLAQTRSRRAAALIANKKIQGLEESDEIVEEVEEPVSMSRKKPTTPTNKVEIQPSLTEIPEKEVLKDTDKAQASVNSNAKNITLSKDTVPSIRPDEYANSEASSVENVELVSTTTRHGIVQAGTTSIARLPPTNPDLLEAQGTSSYGGKERGLTGVDVNGDIHNRSQNREKGCIPESITEDFRAASKEEGSIIEPILEIDEGARPLGMVGDAEDRHFQEAMPEMEAIDRRENGTMNDETSEIRKNTATSQIEEGHSHMTRQEVQNTKRTTQYVNQTSIKPERSRATPGDSKARDPFEAKLSLLTPDNETSTATMKERAKSHMKQTSKASKEYNGGQHRVDEGKDVRSTGLVNDSGRVTQDETQDVVGIVQQEKNSSINAKSGLHKKIQARQRSPKDKGPMKESVQTEQEQNVGLTQPQQAISKHNSPGIPVAAVENKRKAVHDGVAREKRPKLTPSNEHKTPLHGKNENLLQPTANATSTSAKGKPIKMRLAEMHPPDINRKPEIISFSAEGPKNQGSASIKKPKPVTISTGMQTDDSKQAAPGKELELLKRKAASRVDDPAPSAYEQPPKRQKQYITPPTKHNHVPQMIPEPTNSIAVQEMPNRVSSQSTRVDENGSPMPSVHARHDMVAQTHGYKKDEEVAGSYLITDVHTEDGVSYAEGDILEDDPSLPLTIFPPLHQGHNAGFDRFSSNSKGKYGSPTAPSNFASMPAHYMFQDGTIVNSQTKENIVPSEPQDPFTGAGQVGTSDFIRALRRKSGTEGRSQDDLLSRKGTAINAKRQIPACTEDPEKTLVEIEPPRKQRKRDVISIGSTITSSSSGLTASAGVSSSIEASSLESDAQWRKAFEPHQGDMLGVLTEISHRLMRHLVDKEQAIQDAVQDYVYGGSKLIEFCERECQRALGLNKAQLDHFRSELSKGLEKFLAEVMEIAEKFDNARNADFERQWNVEQDRLMDAAKQEFSRFAK</sequence>
<feature type="compositionally biased region" description="Basic and acidic residues" evidence="1">
    <location>
        <begin position="1198"/>
        <end position="1207"/>
    </location>
</feature>
<feature type="region of interest" description="Disordered" evidence="1">
    <location>
        <begin position="1003"/>
        <end position="1029"/>
    </location>
</feature>
<feature type="compositionally biased region" description="Polar residues" evidence="1">
    <location>
        <begin position="905"/>
        <end position="917"/>
    </location>
</feature>
<reference evidence="2" key="1">
    <citation type="submission" date="2023-03" db="EMBL/GenBank/DDBJ databases">
        <title>Complete genome of Cladonia borealis.</title>
        <authorList>
            <person name="Park H."/>
        </authorList>
    </citation>
    <scope>NUCLEOTIDE SEQUENCE</scope>
    <source>
        <strain evidence="2">ANT050790</strain>
    </source>
</reference>
<feature type="compositionally biased region" description="Polar residues" evidence="1">
    <location>
        <begin position="1165"/>
        <end position="1174"/>
    </location>
</feature>
<feature type="compositionally biased region" description="Basic and acidic residues" evidence="1">
    <location>
        <begin position="1296"/>
        <end position="1309"/>
    </location>
</feature>
<feature type="compositionally biased region" description="Polar residues" evidence="1">
    <location>
        <begin position="1264"/>
        <end position="1286"/>
    </location>
</feature>
<feature type="compositionally biased region" description="Basic and acidic residues" evidence="1">
    <location>
        <begin position="1318"/>
        <end position="1328"/>
    </location>
</feature>
<accession>A0AA39V7L1</accession>
<evidence type="ECO:0000256" key="1">
    <source>
        <dbReference type="SAM" id="MobiDB-lite"/>
    </source>
</evidence>
<feature type="compositionally biased region" description="Basic and acidic residues" evidence="1">
    <location>
        <begin position="667"/>
        <end position="684"/>
    </location>
</feature>
<keyword evidence="3" id="KW-1185">Reference proteome</keyword>
<feature type="compositionally biased region" description="Polar residues" evidence="1">
    <location>
        <begin position="582"/>
        <end position="596"/>
    </location>
</feature>
<dbReference type="Proteomes" id="UP001166286">
    <property type="component" value="Unassembled WGS sequence"/>
</dbReference>
<feature type="region of interest" description="Disordered" evidence="1">
    <location>
        <begin position="887"/>
        <end position="920"/>
    </location>
</feature>
<feature type="compositionally biased region" description="Polar residues" evidence="1">
    <location>
        <begin position="1122"/>
        <end position="1139"/>
    </location>
</feature>
<feature type="compositionally biased region" description="Basic and acidic residues" evidence="1">
    <location>
        <begin position="1140"/>
        <end position="1158"/>
    </location>
</feature>
<feature type="compositionally biased region" description="Basic and acidic residues" evidence="1">
    <location>
        <begin position="1406"/>
        <end position="1421"/>
    </location>
</feature>
<feature type="compositionally biased region" description="Polar residues" evidence="1">
    <location>
        <begin position="1330"/>
        <end position="1343"/>
    </location>
</feature>
<proteinExistence type="predicted"/>
<organism evidence="2 3">
    <name type="scientific">Cladonia borealis</name>
    <dbReference type="NCBI Taxonomy" id="184061"/>
    <lineage>
        <taxon>Eukaryota</taxon>
        <taxon>Fungi</taxon>
        <taxon>Dikarya</taxon>
        <taxon>Ascomycota</taxon>
        <taxon>Pezizomycotina</taxon>
        <taxon>Lecanoromycetes</taxon>
        <taxon>OSLEUM clade</taxon>
        <taxon>Lecanoromycetidae</taxon>
        <taxon>Lecanorales</taxon>
        <taxon>Lecanorineae</taxon>
        <taxon>Cladoniaceae</taxon>
        <taxon>Cladonia</taxon>
    </lineage>
</organism>
<feature type="compositionally biased region" description="Basic and acidic residues" evidence="1">
    <location>
        <begin position="776"/>
        <end position="793"/>
    </location>
</feature>
<feature type="compositionally biased region" description="Polar residues" evidence="1">
    <location>
        <begin position="529"/>
        <end position="554"/>
    </location>
</feature>
<feature type="compositionally biased region" description="Polar residues" evidence="1">
    <location>
        <begin position="437"/>
        <end position="450"/>
    </location>
</feature>
<evidence type="ECO:0000313" key="3">
    <source>
        <dbReference type="Proteomes" id="UP001166286"/>
    </source>
</evidence>
<dbReference type="EMBL" id="JAFEKC020000002">
    <property type="protein sequence ID" value="KAK0516614.1"/>
    <property type="molecule type" value="Genomic_DNA"/>
</dbReference>
<feature type="region of interest" description="Disordered" evidence="1">
    <location>
        <begin position="636"/>
        <end position="841"/>
    </location>
</feature>
<evidence type="ECO:0000313" key="2">
    <source>
        <dbReference type="EMBL" id="KAK0516614.1"/>
    </source>
</evidence>
<comment type="caution">
    <text evidence="2">The sequence shown here is derived from an EMBL/GenBank/DDBJ whole genome shotgun (WGS) entry which is preliminary data.</text>
</comment>
<name>A0AA39V7L1_9LECA</name>